<dbReference type="EMBL" id="CP038267">
    <property type="protein sequence ID" value="QBR91556.1"/>
    <property type="molecule type" value="Genomic_DNA"/>
</dbReference>
<protein>
    <submittedName>
        <fullName evidence="1">Aminoglycoside phosphotransferase</fullName>
    </submittedName>
</protein>
<proteinExistence type="predicted"/>
<dbReference type="InterPro" id="IPR011009">
    <property type="entry name" value="Kinase-like_dom_sf"/>
</dbReference>
<dbReference type="Gene3D" id="1.10.510.10">
    <property type="entry name" value="Transferase(Phosphotransferase) domain 1"/>
    <property type="match status" value="1"/>
</dbReference>
<dbReference type="KEGG" id="noy:EXE57_04175"/>
<keyword evidence="1" id="KW-0808">Transferase</keyword>
<dbReference type="AlphaFoldDB" id="A0A4P7GI39"/>
<sequence>MREHPPHVSDDDVRSLLWAHWLPDVEQVTHLPVGFGAWHWQAWAGGRPVLFVTLDQLGERHTHKSLEGAYGAASALAARGLEFVLPQRRTVLGQCTVALGDDRLSATPWLEGTSGDGSFRDEAHARATLDLLERLHAETGTPALPRWRPLVHPSFASRLDERTAQPWRSGPYAEEARSALRQRLSEIRQWTADYHRLAAATDPASWVPTHGEPHTRNQVMTQAGTYLVDWESLKLAPRERDLATLVEHGWGDLVPAADPALLAMFDLEWRLDEIAQYAAWFEAEHSGSESDRVALAGLRHELLREPRNTARCA</sequence>
<accession>A0A4P7GI39</accession>
<evidence type="ECO:0000313" key="1">
    <source>
        <dbReference type="EMBL" id="QBR91556.1"/>
    </source>
</evidence>
<name>A0A4P7GI39_9ACTN</name>
<reference evidence="1 2" key="1">
    <citation type="submission" date="2019-03" db="EMBL/GenBank/DDBJ databases">
        <title>Three New Species of Nocardioides, Nocardioides euryhalodurans sp. nov., Nocardioides seonyuensis sp. nov. and Nocardioides eburneoflavus sp. nov., Iolated from Soil.</title>
        <authorList>
            <person name="Roh S.G."/>
            <person name="Lee C."/>
            <person name="Kim M.-K."/>
            <person name="Kim S.B."/>
        </authorList>
    </citation>
    <scope>NUCLEOTIDE SEQUENCE [LARGE SCALE GENOMIC DNA]</scope>
    <source>
        <strain evidence="1 2">MMS17-SY117</strain>
    </source>
</reference>
<dbReference type="SUPFAM" id="SSF56112">
    <property type="entry name" value="Protein kinase-like (PK-like)"/>
    <property type="match status" value="1"/>
</dbReference>
<dbReference type="Proteomes" id="UP000294894">
    <property type="component" value="Chromosome"/>
</dbReference>
<dbReference type="OrthoDB" id="115252at2"/>
<dbReference type="Gene3D" id="1.20.58.840">
    <property type="match status" value="1"/>
</dbReference>
<organism evidence="1 2">
    <name type="scientific">Nocardioides euryhalodurans</name>
    <dbReference type="NCBI Taxonomy" id="2518370"/>
    <lineage>
        <taxon>Bacteria</taxon>
        <taxon>Bacillati</taxon>
        <taxon>Actinomycetota</taxon>
        <taxon>Actinomycetes</taxon>
        <taxon>Propionibacteriales</taxon>
        <taxon>Nocardioidaceae</taxon>
        <taxon>Nocardioides</taxon>
    </lineage>
</organism>
<keyword evidence="2" id="KW-1185">Reference proteome</keyword>
<evidence type="ECO:0000313" key="2">
    <source>
        <dbReference type="Proteomes" id="UP000294894"/>
    </source>
</evidence>
<gene>
    <name evidence="1" type="ORF">EXE57_04175</name>
</gene>
<dbReference type="GO" id="GO:0016740">
    <property type="term" value="F:transferase activity"/>
    <property type="evidence" value="ECO:0007669"/>
    <property type="project" value="UniProtKB-KW"/>
</dbReference>